<keyword evidence="7 9" id="KW-1133">Transmembrane helix</keyword>
<evidence type="ECO:0000259" key="10">
    <source>
        <dbReference type="PROSITE" id="PS50928"/>
    </source>
</evidence>
<sequence>MANYLLVCTAVIAVFWASLGMAGITLNFDFVEQYRDRIGSGFLLTVELSAASLVASMIIGVPVALGQSARLLPVRYLCDLYVKLVRGTPLLVQIYLFYYIIGTAWGIDNKVVAGVVILSVFAGAYIAEIVRGSLLSIDESQLEAARAVGFTRTQTVRHVVLPQLVARTLPALTGQFATIVKDSSLLSVIAVIELTQTIREITATNYNFFGGFLLLGGLYLCLTLPIMFVSKRFEKRFGYAH</sequence>
<comment type="caution">
    <text evidence="11">The sequence shown here is derived from an EMBL/GenBank/DDBJ whole genome shotgun (WGS) entry which is preliminary data.</text>
</comment>
<reference evidence="11 12" key="1">
    <citation type="journal article" date="2018" name="Elife">
        <title>Discovery and characterization of a prevalent human gut bacterial enzyme sufficient for the inactivation of a family of plant toxins.</title>
        <authorList>
            <person name="Koppel N."/>
            <person name="Bisanz J.E."/>
            <person name="Pandelia M.E."/>
            <person name="Turnbaugh P.J."/>
            <person name="Balskus E.P."/>
        </authorList>
    </citation>
    <scope>NUCLEOTIDE SEQUENCE [LARGE SCALE GENOMIC DNA]</scope>
    <source>
        <strain evidence="11 12">3C</strain>
    </source>
</reference>
<accession>A0A369M6R0</accession>
<evidence type="ECO:0000256" key="4">
    <source>
        <dbReference type="ARBA" id="ARBA00022475"/>
    </source>
</evidence>
<comment type="subcellular location">
    <subcellularLocation>
        <location evidence="1 9">Cell membrane</location>
        <topology evidence="1 9">Multi-pass membrane protein</topology>
    </subcellularLocation>
</comment>
<keyword evidence="8 9" id="KW-0472">Membrane</keyword>
<dbReference type="InterPro" id="IPR043429">
    <property type="entry name" value="ArtM/GltK/GlnP/TcyL/YhdX-like"/>
</dbReference>
<comment type="similarity">
    <text evidence="2">Belongs to the binding-protein-dependent transport system permease family. HisMQ subfamily.</text>
</comment>
<evidence type="ECO:0000256" key="1">
    <source>
        <dbReference type="ARBA" id="ARBA00004651"/>
    </source>
</evidence>
<feature type="domain" description="ABC transmembrane type-1" evidence="10">
    <location>
        <begin position="42"/>
        <end position="230"/>
    </location>
</feature>
<dbReference type="InterPro" id="IPR035906">
    <property type="entry name" value="MetI-like_sf"/>
</dbReference>
<keyword evidence="6" id="KW-0029">Amino-acid transport</keyword>
<evidence type="ECO:0000256" key="9">
    <source>
        <dbReference type="RuleBase" id="RU363032"/>
    </source>
</evidence>
<keyword evidence="3 9" id="KW-0813">Transport</keyword>
<evidence type="ECO:0000313" key="12">
    <source>
        <dbReference type="Proteomes" id="UP000254000"/>
    </source>
</evidence>
<dbReference type="PANTHER" id="PTHR30614">
    <property type="entry name" value="MEMBRANE COMPONENT OF AMINO ACID ABC TRANSPORTER"/>
    <property type="match status" value="1"/>
</dbReference>
<dbReference type="PANTHER" id="PTHR30614:SF20">
    <property type="entry name" value="GLUTAMINE TRANSPORT SYSTEM PERMEASE PROTEIN GLNP"/>
    <property type="match status" value="1"/>
</dbReference>
<feature type="transmembrane region" description="Helical" evidence="9">
    <location>
        <begin position="206"/>
        <end position="228"/>
    </location>
</feature>
<dbReference type="GO" id="GO:0043190">
    <property type="term" value="C:ATP-binding cassette (ABC) transporter complex"/>
    <property type="evidence" value="ECO:0007669"/>
    <property type="project" value="InterPro"/>
</dbReference>
<feature type="transmembrane region" description="Helical" evidence="9">
    <location>
        <begin position="84"/>
        <end position="105"/>
    </location>
</feature>
<organism evidence="11 12">
    <name type="scientific">Gordonibacter pamelaeae</name>
    <dbReference type="NCBI Taxonomy" id="471189"/>
    <lineage>
        <taxon>Bacteria</taxon>
        <taxon>Bacillati</taxon>
        <taxon>Actinomycetota</taxon>
        <taxon>Coriobacteriia</taxon>
        <taxon>Eggerthellales</taxon>
        <taxon>Eggerthellaceae</taxon>
        <taxon>Gordonibacter</taxon>
    </lineage>
</organism>
<evidence type="ECO:0000256" key="3">
    <source>
        <dbReference type="ARBA" id="ARBA00022448"/>
    </source>
</evidence>
<dbReference type="Gene3D" id="1.10.3720.10">
    <property type="entry name" value="MetI-like"/>
    <property type="match status" value="1"/>
</dbReference>
<dbReference type="Proteomes" id="UP000254000">
    <property type="component" value="Unassembled WGS sequence"/>
</dbReference>
<evidence type="ECO:0000313" key="11">
    <source>
        <dbReference type="EMBL" id="RDB66549.1"/>
    </source>
</evidence>
<keyword evidence="5 9" id="KW-0812">Transmembrane</keyword>
<dbReference type="PROSITE" id="PS50928">
    <property type="entry name" value="ABC_TM1"/>
    <property type="match status" value="1"/>
</dbReference>
<dbReference type="Pfam" id="PF00528">
    <property type="entry name" value="BPD_transp_1"/>
    <property type="match status" value="1"/>
</dbReference>
<proteinExistence type="inferred from homology"/>
<feature type="transmembrane region" description="Helical" evidence="9">
    <location>
        <begin position="38"/>
        <end position="63"/>
    </location>
</feature>
<dbReference type="EMBL" id="PPTS01000002">
    <property type="protein sequence ID" value="RDB66549.1"/>
    <property type="molecule type" value="Genomic_DNA"/>
</dbReference>
<evidence type="ECO:0000256" key="8">
    <source>
        <dbReference type="ARBA" id="ARBA00023136"/>
    </source>
</evidence>
<dbReference type="InterPro" id="IPR000515">
    <property type="entry name" value="MetI-like"/>
</dbReference>
<dbReference type="GO" id="GO:0022857">
    <property type="term" value="F:transmembrane transporter activity"/>
    <property type="evidence" value="ECO:0007669"/>
    <property type="project" value="InterPro"/>
</dbReference>
<keyword evidence="12" id="KW-1185">Reference proteome</keyword>
<dbReference type="InterPro" id="IPR010065">
    <property type="entry name" value="AA_ABC_transptr_permease_3TM"/>
</dbReference>
<evidence type="ECO:0000256" key="7">
    <source>
        <dbReference type="ARBA" id="ARBA00022989"/>
    </source>
</evidence>
<dbReference type="CDD" id="cd06261">
    <property type="entry name" value="TM_PBP2"/>
    <property type="match status" value="1"/>
</dbReference>
<name>A0A369M6R0_9ACTN</name>
<evidence type="ECO:0000256" key="5">
    <source>
        <dbReference type="ARBA" id="ARBA00022692"/>
    </source>
</evidence>
<dbReference type="NCBIfam" id="TIGR01726">
    <property type="entry name" value="HEQRo_perm_3TM"/>
    <property type="match status" value="1"/>
</dbReference>
<protein>
    <submittedName>
        <fullName evidence="11">Amino acid ABC transporter permease</fullName>
    </submittedName>
</protein>
<keyword evidence="4" id="KW-1003">Cell membrane</keyword>
<dbReference type="GO" id="GO:0006865">
    <property type="term" value="P:amino acid transport"/>
    <property type="evidence" value="ECO:0007669"/>
    <property type="project" value="UniProtKB-KW"/>
</dbReference>
<dbReference type="SUPFAM" id="SSF161098">
    <property type="entry name" value="MetI-like"/>
    <property type="match status" value="1"/>
</dbReference>
<evidence type="ECO:0000256" key="2">
    <source>
        <dbReference type="ARBA" id="ARBA00010072"/>
    </source>
</evidence>
<evidence type="ECO:0000256" key="6">
    <source>
        <dbReference type="ARBA" id="ARBA00022970"/>
    </source>
</evidence>
<dbReference type="OrthoDB" id="9814902at2"/>
<feature type="transmembrane region" description="Helical" evidence="9">
    <location>
        <begin position="111"/>
        <end position="130"/>
    </location>
</feature>
<gene>
    <name evidence="11" type="ORF">C1877_02955</name>
</gene>
<dbReference type="AlphaFoldDB" id="A0A369M6R0"/>